<dbReference type="Proteomes" id="UP001064048">
    <property type="component" value="Chromosome Z"/>
</dbReference>
<accession>A0ACC0K347</accession>
<dbReference type="EMBL" id="CM046131">
    <property type="protein sequence ID" value="KAI8430799.1"/>
    <property type="molecule type" value="Genomic_DNA"/>
</dbReference>
<proteinExistence type="predicted"/>
<evidence type="ECO:0000313" key="2">
    <source>
        <dbReference type="Proteomes" id="UP001064048"/>
    </source>
</evidence>
<organism evidence="1 2">
    <name type="scientific">Choristoneura fumiferana</name>
    <name type="common">Spruce budworm moth</name>
    <name type="synonym">Archips fumiferana</name>
    <dbReference type="NCBI Taxonomy" id="7141"/>
    <lineage>
        <taxon>Eukaryota</taxon>
        <taxon>Metazoa</taxon>
        <taxon>Ecdysozoa</taxon>
        <taxon>Arthropoda</taxon>
        <taxon>Hexapoda</taxon>
        <taxon>Insecta</taxon>
        <taxon>Pterygota</taxon>
        <taxon>Neoptera</taxon>
        <taxon>Endopterygota</taxon>
        <taxon>Lepidoptera</taxon>
        <taxon>Glossata</taxon>
        <taxon>Ditrysia</taxon>
        <taxon>Tortricoidea</taxon>
        <taxon>Tortricidae</taxon>
        <taxon>Tortricinae</taxon>
        <taxon>Choristoneura</taxon>
    </lineage>
</organism>
<sequence>MVGYLRLLQITYAIMAIASSSAAKEKKTRRKNDYQDKVLWKKEYEAELNDAMLATRKRENVTRVVQSAGSDNEAVIDKLMESITSSEKYLKKVDSIDFRLNRLDIEVHEKTNSILKYLTEIMKTVRSQGSADKLETVLDSMKNELTGMKTMVEKVSRAGLATESVDGREPHLDAALDARLTFLEGNVKSVLTGVETIVTTINEVKNRQHTRANAKVDGAPNSMEALSLIAEFRRTLQEQKPKKCECKSGRVDRSERYPTDCHEIQMQGFNVSGIYKIKPDDMEPFYVLCDLTTAGGGWTVFQNRFDGSQDFFKSWSDYKHGFGNLAGEFWLGLEKLHYLTNQKLYEMRIELETQHGHEAYAAYSVFTIGPEYEGYRISTLGTFYGSAGDSLSYHAGQKFSSNDVDNDDWKDGSCAVEHGGAWWYKECDKSNLNGIYALNAEEHRGQTIYWISFKGPNFPLTKTKMMIRPLPASRPIDFGDQTGKSLDIAELRGLEKQVKPSRPGSSPLGKVRPETYRYNEPPAAEAFFTNYA</sequence>
<comment type="caution">
    <text evidence="1">The sequence shown here is derived from an EMBL/GenBank/DDBJ whole genome shotgun (WGS) entry which is preliminary data.</text>
</comment>
<protein>
    <submittedName>
        <fullName evidence="1">Uncharacterized protein</fullName>
    </submittedName>
</protein>
<evidence type="ECO:0000313" key="1">
    <source>
        <dbReference type="EMBL" id="KAI8430799.1"/>
    </source>
</evidence>
<keyword evidence="2" id="KW-1185">Reference proteome</keyword>
<reference evidence="1 2" key="1">
    <citation type="journal article" date="2022" name="Genome Biol. Evol.">
        <title>The Spruce Budworm Genome: Reconstructing the Evolutionary History of Antifreeze Proteins.</title>
        <authorList>
            <person name="Beliveau C."/>
            <person name="Gagne P."/>
            <person name="Picq S."/>
            <person name="Vernygora O."/>
            <person name="Keeling C.I."/>
            <person name="Pinkney K."/>
            <person name="Doucet D."/>
            <person name="Wen F."/>
            <person name="Johnston J.S."/>
            <person name="Maaroufi H."/>
            <person name="Boyle B."/>
            <person name="Laroche J."/>
            <person name="Dewar K."/>
            <person name="Juretic N."/>
            <person name="Blackburn G."/>
            <person name="Nisole A."/>
            <person name="Brunet B."/>
            <person name="Brandao M."/>
            <person name="Lumley L."/>
            <person name="Duan J."/>
            <person name="Quan G."/>
            <person name="Lucarotti C.J."/>
            <person name="Roe A.D."/>
            <person name="Sperling F.A.H."/>
            <person name="Levesque R.C."/>
            <person name="Cusson M."/>
        </authorList>
    </citation>
    <scope>NUCLEOTIDE SEQUENCE [LARGE SCALE GENOMIC DNA]</scope>
    <source>
        <strain evidence="1">Glfc:IPQL:Cfum</strain>
    </source>
</reference>
<name>A0ACC0K347_CHOFU</name>
<gene>
    <name evidence="1" type="ORF">MSG28_000954</name>
</gene>